<accession>A0AAN4ZR81</accession>
<dbReference type="Proteomes" id="UP001328107">
    <property type="component" value="Unassembled WGS sequence"/>
</dbReference>
<evidence type="ECO:0000259" key="1">
    <source>
        <dbReference type="Pfam" id="PF16562"/>
    </source>
</evidence>
<dbReference type="Gene3D" id="2.60.40.2840">
    <property type="match status" value="1"/>
</dbReference>
<reference evidence="3" key="1">
    <citation type="submission" date="2022-10" db="EMBL/GenBank/DDBJ databases">
        <title>Genome assembly of Pristionchus species.</title>
        <authorList>
            <person name="Yoshida K."/>
            <person name="Sommer R.J."/>
        </authorList>
    </citation>
    <scope>NUCLEOTIDE SEQUENCE [LARGE SCALE GENOMIC DNA]</scope>
    <source>
        <strain evidence="3">RS5460</strain>
    </source>
</reference>
<feature type="non-terminal residue" evidence="2">
    <location>
        <position position="177"/>
    </location>
</feature>
<proteinExistence type="predicted"/>
<comment type="caution">
    <text evidence="2">The sequence shown here is derived from an EMBL/GenBank/DDBJ whole genome shotgun (WGS) entry which is preliminary data.</text>
</comment>
<gene>
    <name evidence="2" type="ORF">PMAYCL1PPCAC_14129</name>
</gene>
<keyword evidence="3" id="KW-1185">Reference proteome</keyword>
<feature type="domain" description="E3 ubiquitin-protein ligase HECW1/2 N-terminal" evidence="1">
    <location>
        <begin position="42"/>
        <end position="129"/>
    </location>
</feature>
<protein>
    <recommendedName>
        <fullName evidence="1">E3 ubiquitin-protein ligase HECW1/2 N-terminal domain-containing protein</fullName>
    </recommendedName>
</protein>
<evidence type="ECO:0000313" key="3">
    <source>
        <dbReference type="Proteomes" id="UP001328107"/>
    </source>
</evidence>
<organism evidence="2 3">
    <name type="scientific">Pristionchus mayeri</name>
    <dbReference type="NCBI Taxonomy" id="1317129"/>
    <lineage>
        <taxon>Eukaryota</taxon>
        <taxon>Metazoa</taxon>
        <taxon>Ecdysozoa</taxon>
        <taxon>Nematoda</taxon>
        <taxon>Chromadorea</taxon>
        <taxon>Rhabditida</taxon>
        <taxon>Rhabditina</taxon>
        <taxon>Diplogasteromorpha</taxon>
        <taxon>Diplogasteroidea</taxon>
        <taxon>Neodiplogasteridae</taxon>
        <taxon>Pristionchus</taxon>
    </lineage>
</organism>
<dbReference type="InterPro" id="IPR032348">
    <property type="entry name" value="HECW_N"/>
</dbReference>
<dbReference type="EMBL" id="BTRK01000003">
    <property type="protein sequence ID" value="GMR43934.1"/>
    <property type="molecule type" value="Genomic_DNA"/>
</dbReference>
<evidence type="ECO:0000313" key="2">
    <source>
        <dbReference type="EMBL" id="GMR43934.1"/>
    </source>
</evidence>
<sequence>MIILRLAREEMGRVLASSPVVSSGTESDEGIFIDRSEIFVGEGRSQTIRVSWRFDASSVNLMDWIGLFDKSEHASTKFIDYKLVGSASGSTLLWNLTTVHLEKSSGPNFVFRYYDGLTGLARARSPVVHASTVPRVRLTDIVCTGLPSSHRPLRITLSTASSSLASLSSTSGSWKHL</sequence>
<dbReference type="Pfam" id="PF16562">
    <property type="entry name" value="HECW_N"/>
    <property type="match status" value="1"/>
</dbReference>
<name>A0AAN4ZR81_9BILA</name>
<dbReference type="AlphaFoldDB" id="A0AAN4ZR81"/>